<evidence type="ECO:0000313" key="4">
    <source>
        <dbReference type="EMBL" id="EHP69822.1"/>
    </source>
</evidence>
<evidence type="ECO:0000256" key="1">
    <source>
        <dbReference type="ARBA" id="ARBA00023002"/>
    </source>
</evidence>
<keyword evidence="1" id="KW-0560">Oxidoreductase</keyword>
<dbReference type="PANTHER" id="PTHR40279">
    <property type="entry name" value="PQQC-LIKE PROTEIN"/>
    <property type="match status" value="1"/>
</dbReference>
<dbReference type="RefSeq" id="WP_009069979.1">
    <property type="nucleotide sequence ID" value="NZ_JH597761.1"/>
</dbReference>
<evidence type="ECO:0000259" key="2">
    <source>
        <dbReference type="Pfam" id="PF03070"/>
    </source>
</evidence>
<evidence type="ECO:0000259" key="3">
    <source>
        <dbReference type="Pfam" id="PF16293"/>
    </source>
</evidence>
<dbReference type="SUPFAM" id="SSF48613">
    <property type="entry name" value="Heme oxygenase-like"/>
    <property type="match status" value="1"/>
</dbReference>
<gene>
    <name evidence="4" type="ORF">MetMK1DRAFT_00003240</name>
</gene>
<accession>H2C4F7</accession>
<dbReference type="STRING" id="671065.MetMK1DRAFT_00003240"/>
<keyword evidence="5" id="KW-1185">Reference proteome</keyword>
<feature type="domain" description="Thiaminase-2/PQQC" evidence="2">
    <location>
        <begin position="79"/>
        <end position="278"/>
    </location>
</feature>
<dbReference type="EMBL" id="JH597761">
    <property type="protein sequence ID" value="EHP69822.1"/>
    <property type="molecule type" value="Genomic_DNA"/>
</dbReference>
<evidence type="ECO:0000313" key="5">
    <source>
        <dbReference type="Proteomes" id="UP000003980"/>
    </source>
</evidence>
<dbReference type="InterPro" id="IPR016084">
    <property type="entry name" value="Haem_Oase-like_multi-hlx"/>
</dbReference>
<dbReference type="Proteomes" id="UP000003980">
    <property type="component" value="Unassembled WGS sequence"/>
</dbReference>
<dbReference type="AlphaFoldDB" id="H2C4F7"/>
<organism evidence="4 5">
    <name type="scientific">Metallosphaera yellowstonensis MK1</name>
    <dbReference type="NCBI Taxonomy" id="671065"/>
    <lineage>
        <taxon>Archaea</taxon>
        <taxon>Thermoproteota</taxon>
        <taxon>Thermoprotei</taxon>
        <taxon>Sulfolobales</taxon>
        <taxon>Sulfolobaceae</taxon>
        <taxon>Metallosphaera</taxon>
    </lineage>
</organism>
<dbReference type="InterPro" id="IPR004305">
    <property type="entry name" value="Thiaminase-2/PQQC"/>
</dbReference>
<reference evidence="4 5" key="1">
    <citation type="submission" date="2012-01" db="EMBL/GenBank/DDBJ databases">
        <title>Improved High-Quality Draft sequence of Metallosphaera yellowstonensis MK1.</title>
        <authorList>
            <consortium name="US DOE Joint Genome Institute"/>
            <person name="Lucas S."/>
            <person name="Han J."/>
            <person name="Cheng J.-F."/>
            <person name="Goodwin L."/>
            <person name="Pitluck S."/>
            <person name="Peters L."/>
            <person name="Teshima H."/>
            <person name="Detter J.C."/>
            <person name="Han C."/>
            <person name="Tapia R."/>
            <person name="Land M."/>
            <person name="Hauser L."/>
            <person name="Kyrpides N."/>
            <person name="Kozubal M."/>
            <person name="Macur R.E."/>
            <person name="Jay Z."/>
            <person name="Inskeep W."/>
            <person name="Woyke T."/>
        </authorList>
    </citation>
    <scope>NUCLEOTIDE SEQUENCE [LARGE SCALE GENOMIC DNA]</scope>
    <source>
        <strain evidence="4 5">MK1</strain>
    </source>
</reference>
<proteinExistence type="predicted"/>
<dbReference type="GO" id="GO:0016491">
    <property type="term" value="F:oxidoreductase activity"/>
    <property type="evidence" value="ECO:0007669"/>
    <property type="project" value="UniProtKB-KW"/>
</dbReference>
<sequence length="285" mass="33200">MICPACLNEVGDYDSTASHMVREAYRSDVIHVMWLNRNISKKRMEVEEVRVRLEEFFRGEPKEWIMRRFVERFFGDPPHPFVEAMQRPTREVLLGYVLEHQHFLRQWVISLSTVISRTKVEEIRRMEAENITEEYVGCEGRPPHLELLIRMGVALGMRREDIVNTPPLKRTRDALAELDRLSRTLSPEAVSGAMHSLELIAHRGVRDYGAKYTYFDPSILKSGYPREVVEFLREGYDEDVKHSEYALELASEHADPHELKVGALKAWEAFDSYLLARLERARSLG</sequence>
<name>H2C4F7_9CREN</name>
<dbReference type="eggNOG" id="arCOG06031">
    <property type="taxonomic scope" value="Archaea"/>
</dbReference>
<dbReference type="Pfam" id="PF16293">
    <property type="entry name" value="zf-C2H2_9"/>
    <property type="match status" value="1"/>
</dbReference>
<feature type="domain" description="UCP032676 C2H2 type zinc-finger" evidence="3">
    <location>
        <begin position="2"/>
        <end position="58"/>
    </location>
</feature>
<dbReference type="HOGENOM" id="CLU_955157_0_0_2"/>
<dbReference type="Gene3D" id="1.20.910.10">
    <property type="entry name" value="Heme oxygenase-like"/>
    <property type="match status" value="1"/>
</dbReference>
<dbReference type="InterPro" id="IPR032553">
    <property type="entry name" value="UCP032676_Znf-C2H2"/>
</dbReference>
<dbReference type="Pfam" id="PF03070">
    <property type="entry name" value="TENA_THI-4"/>
    <property type="match status" value="1"/>
</dbReference>
<dbReference type="PANTHER" id="PTHR40279:SF3">
    <property type="entry name" value="4-AMINOBENZOATE SYNTHASE"/>
    <property type="match status" value="1"/>
</dbReference>
<dbReference type="InterPro" id="IPR039068">
    <property type="entry name" value="PqqC-like"/>
</dbReference>
<dbReference type="OrthoDB" id="56558at2157"/>
<protein>
    <submittedName>
        <fullName evidence="4">Pyrroloquinoline quinone (Coenzyme PQQ) biosynthesis protein C</fullName>
    </submittedName>
</protein>